<name>A0A2G5HUU5_CERBT</name>
<organism evidence="1 2">
    <name type="scientific">Cercospora beticola</name>
    <name type="common">Sugarbeet leaf spot fungus</name>
    <dbReference type="NCBI Taxonomy" id="122368"/>
    <lineage>
        <taxon>Eukaryota</taxon>
        <taxon>Fungi</taxon>
        <taxon>Dikarya</taxon>
        <taxon>Ascomycota</taxon>
        <taxon>Pezizomycotina</taxon>
        <taxon>Dothideomycetes</taxon>
        <taxon>Dothideomycetidae</taxon>
        <taxon>Mycosphaerellales</taxon>
        <taxon>Mycosphaerellaceae</taxon>
        <taxon>Cercospora</taxon>
    </lineage>
</organism>
<proteinExistence type="predicted"/>
<evidence type="ECO:0000313" key="2">
    <source>
        <dbReference type="Proteomes" id="UP000230605"/>
    </source>
</evidence>
<dbReference type="Proteomes" id="UP000230605">
    <property type="component" value="Chromosome 8"/>
</dbReference>
<protein>
    <submittedName>
        <fullName evidence="1">Uncharacterized protein</fullName>
    </submittedName>
</protein>
<dbReference type="AlphaFoldDB" id="A0A2G5HUU5"/>
<accession>A0A2G5HUU5</accession>
<reference evidence="1 2" key="1">
    <citation type="submission" date="2015-10" db="EMBL/GenBank/DDBJ databases">
        <title>The cercosporin biosynthetic gene cluster was horizontally transferred to several fungal lineages and shown to be expanded in Cercospora beticola based on microsynteny with recipient genomes.</title>
        <authorList>
            <person name="De Jonge R."/>
            <person name="Ebert M.K."/>
            <person name="Suttle J.C."/>
            <person name="Jurick Ii W.M."/>
            <person name="Secor G.A."/>
            <person name="Thomma B.P."/>
            <person name="Van De Peer Y."/>
            <person name="Bolton M.D."/>
        </authorList>
    </citation>
    <scope>NUCLEOTIDE SEQUENCE [LARGE SCALE GENOMIC DNA]</scope>
    <source>
        <strain evidence="1 2">09-40</strain>
    </source>
</reference>
<evidence type="ECO:0000313" key="1">
    <source>
        <dbReference type="EMBL" id="PIA96012.1"/>
    </source>
</evidence>
<comment type="caution">
    <text evidence="1">The sequence shown here is derived from an EMBL/GenBank/DDBJ whole genome shotgun (WGS) entry which is preliminary data.</text>
</comment>
<sequence>MEWMCYIHSTINQPGDRLRSAAISHDVSHPISRFQQEHGRNQRVVHIHLPTFPAALDCRTSELHIGETEPCLHSTSSFVSPCVP</sequence>
<gene>
    <name evidence="1" type="ORF">CB0940_10743</name>
</gene>
<dbReference type="EMBL" id="LKMD01000103">
    <property type="protein sequence ID" value="PIA96012.1"/>
    <property type="molecule type" value="Genomic_DNA"/>
</dbReference>